<dbReference type="CDD" id="cd07721">
    <property type="entry name" value="yflN-like_MBL-fold"/>
    <property type="match status" value="1"/>
</dbReference>
<evidence type="ECO:0000259" key="1">
    <source>
        <dbReference type="SMART" id="SM00849"/>
    </source>
</evidence>
<proteinExistence type="predicted"/>
<dbReference type="SMART" id="SM00849">
    <property type="entry name" value="Lactamase_B"/>
    <property type="match status" value="1"/>
</dbReference>
<reference evidence="2 3" key="1">
    <citation type="submission" date="2020-02" db="EMBL/GenBank/DDBJ databases">
        <title>Acidophilic actinobacteria isolated from forest soil.</title>
        <authorList>
            <person name="Golinska P."/>
        </authorList>
    </citation>
    <scope>NUCLEOTIDE SEQUENCE [LARGE SCALE GENOMIC DNA]</scope>
    <source>
        <strain evidence="2 3">NL8</strain>
    </source>
</reference>
<dbReference type="Pfam" id="PF00753">
    <property type="entry name" value="Lactamase_B"/>
    <property type="match status" value="1"/>
</dbReference>
<organism evidence="2 3">
    <name type="scientific">Catenulispora pinistramenti</name>
    <dbReference type="NCBI Taxonomy" id="2705254"/>
    <lineage>
        <taxon>Bacteria</taxon>
        <taxon>Bacillati</taxon>
        <taxon>Actinomycetota</taxon>
        <taxon>Actinomycetes</taxon>
        <taxon>Catenulisporales</taxon>
        <taxon>Catenulisporaceae</taxon>
        <taxon>Catenulispora</taxon>
    </lineage>
</organism>
<feature type="domain" description="Metallo-beta-lactamase" evidence="1">
    <location>
        <begin position="24"/>
        <end position="233"/>
    </location>
</feature>
<dbReference type="InterPro" id="IPR036866">
    <property type="entry name" value="RibonucZ/Hydroxyglut_hydro"/>
</dbReference>
<dbReference type="PANTHER" id="PTHR42951">
    <property type="entry name" value="METALLO-BETA-LACTAMASE DOMAIN-CONTAINING"/>
    <property type="match status" value="1"/>
</dbReference>
<keyword evidence="3" id="KW-1185">Reference proteome</keyword>
<accession>A0ABS5KZD7</accession>
<dbReference type="PANTHER" id="PTHR42951:SF14">
    <property type="entry name" value="METALLO-BETA-LACTAMASE SUPERFAMILY PROTEIN"/>
    <property type="match status" value="1"/>
</dbReference>
<dbReference type="InterPro" id="IPR001279">
    <property type="entry name" value="Metallo-B-lactamas"/>
</dbReference>
<protein>
    <submittedName>
        <fullName evidence="2">MBL fold metallo-hydrolase</fullName>
    </submittedName>
</protein>
<gene>
    <name evidence="2" type="ORF">KGQ19_30870</name>
</gene>
<evidence type="ECO:0000313" key="2">
    <source>
        <dbReference type="EMBL" id="MBS2551280.1"/>
    </source>
</evidence>
<dbReference type="EMBL" id="JAAFYZ010000133">
    <property type="protein sequence ID" value="MBS2551280.1"/>
    <property type="molecule type" value="Genomic_DNA"/>
</dbReference>
<dbReference type="SUPFAM" id="SSF56281">
    <property type="entry name" value="Metallo-hydrolase/oxidoreductase"/>
    <property type="match status" value="1"/>
</dbReference>
<dbReference type="Gene3D" id="3.60.15.10">
    <property type="entry name" value="Ribonuclease Z/Hydroxyacylglutathione hydrolase-like"/>
    <property type="match status" value="1"/>
</dbReference>
<evidence type="ECO:0000313" key="3">
    <source>
        <dbReference type="Proteomes" id="UP000730482"/>
    </source>
</evidence>
<comment type="caution">
    <text evidence="2">The sequence shown here is derived from an EMBL/GenBank/DDBJ whole genome shotgun (WGS) entry which is preliminary data.</text>
</comment>
<sequence>MAKQFRIGDVVRIDGDVHAVLGSDVTWVVVRDGDDATLIDTGYPRDHDALLASLELLKVAPESVNAILITHAHNDHIGSAERLRAEYGIPVLMHPAEVPHARRDFLDQVSAGAVAANAWRPGVAAWGLRAVRNGGTAHVPVTEPQAFPAPGPLDLPGAPIPLHTPGHTAGHCAYLLPATGIVVAGDALSTGHPTSRVSGPQVLPAMFQKDLPSTLASLDVIAEADADILIPGHGPVHRGSPRAAVEAARERGAAF</sequence>
<dbReference type="Proteomes" id="UP000730482">
    <property type="component" value="Unassembled WGS sequence"/>
</dbReference>
<name>A0ABS5KZD7_9ACTN</name>
<dbReference type="InterPro" id="IPR050855">
    <property type="entry name" value="NDM-1-like"/>
</dbReference>
<dbReference type="RefSeq" id="WP_212015603.1">
    <property type="nucleotide sequence ID" value="NZ_JAAFYZ010000133.1"/>
</dbReference>